<feature type="compositionally biased region" description="Pro residues" evidence="7">
    <location>
        <begin position="56"/>
        <end position="72"/>
    </location>
</feature>
<sequence>MGAQGGPPQRPGQGPGPGHGPGPGPQGPYGSGSTPPMVNGRRMTSNPMQGQGYPGGMPPHAGPPYQNQPPQAPHEGGANSTNNAAPNGIPSSQSFSNQPAGAMSPNGPSSRQSTIAHPSYPWSTRPLRLYQPQTSPPSAPQSPFPRYGLSVPAYPSHSGHMLIFGGLVHEHVRNDLWSMDVRDCTTMPVKTKGDTPMARVGHASAIADRIMLVWGGDTKVKQEDAQDEGLYILDLRTQEWTRVPVAPGPVGRYGHAVTMHETKFYVFGGQAEGEFMNDLWAYDIQQLTTDKPHRWEKISYTTPGPPRRTGHVLVAHQGVLYLFGGTDGSYHYNDTWAFDIATGAWTELSCIGYIPVPREGHAAAVVDDVMYIFGGRDVNGKDLGDLAAFRITNHRWYMFQNMGPAPTARSGHAMVAAHGKIFVVGGEANASSPQIKDDTSLIHVLDTSKIKYPPDTQPPRQIKPRTSDAVSQHSIGPNDTPQSVRKPLTTSGSMNSLSRAISPSNSSDRLAQLAQSPPITLAAAIPPSSQPTSATGPRVEAQDSAAQRQANAPPQRPRREGDEEYRRAMSPINNGGGISPTQTTFRVTSPNGNGPASPPQVGKNSFNPSVLGTRSPSPRMRMTDADRPAPPPDAFYYGRSPTANGFNQPNRPNSISGSSDLLREIKAKEGEIDAGRKREAALRLIIAKAAAKGFALDHEDEEAVEEKGEDQVQADEETIKKLTDALVRLKQEKASIQNDLVAQVQVASDKALEAERLRRGALQEAAFFRAKVATLESNSTGDLARIEKERINELERQLTALHADHLAAQRELERVNGDSTASKELHSAAVQREAETLKRAEEAEEAHRQLLEEMEELQTQVKVAETSLREHSERMVSLSSTAQQRDAERESLQTQLQEAVSQRDGHLALIEQVQAAVVAAGLRTTEIEGMHEKATARISELERELAETRAEMEAQSREAETAKERMAEVENACAKSREEADSLRNVTTSRLGELLESHKNLREDDTRAARGHQDQIRALEEESNSLRKMLKEAGQRLDAAESGVSLHRTKARTLEIEHLSLRGEMRAHRTKLLNAQTELNKYKDLYTAKDAELRERDLAVTEIETRCNMLRNLLADHGIAVNESDLNNAEASTSRELETQLRERTRAHENAQREIEELTHRCQEAEDKVESLGRLVDRMKDARSPTAMSMRSPTPPADADRRILDAERRMVEMESQHKEKMAALEGDYQTAVRYVKGTEKMLKRMKDELNKQKAANVSLQNEVDSLTGRSSTEPGARTRDASGRATLSLADPEVNRRLEKLQAQYSALQAELGASRDVLAAREREVDVLRKRCEEADKEMAVLRDDLAEAQQRINTLLDMGGDGFSPSDDDGRRGSLESSEEAAMAFDKFTKELKQWERSRSPQNGQFDSDEEVAAGKTGLQGKGHKRESSGDWVQ</sequence>
<evidence type="ECO:0000256" key="5">
    <source>
        <dbReference type="ARBA" id="ARBA00023054"/>
    </source>
</evidence>
<accession>A0AAD9FSL3</accession>
<organism evidence="8 9">
    <name type="scientific">Papiliotrema laurentii</name>
    <name type="common">Cryptococcus laurentii</name>
    <dbReference type="NCBI Taxonomy" id="5418"/>
    <lineage>
        <taxon>Eukaryota</taxon>
        <taxon>Fungi</taxon>
        <taxon>Dikarya</taxon>
        <taxon>Basidiomycota</taxon>
        <taxon>Agaricomycotina</taxon>
        <taxon>Tremellomycetes</taxon>
        <taxon>Tremellales</taxon>
        <taxon>Rhynchogastremaceae</taxon>
        <taxon>Papiliotrema</taxon>
    </lineage>
</organism>
<evidence type="ECO:0000313" key="8">
    <source>
        <dbReference type="EMBL" id="KAK1925399.1"/>
    </source>
</evidence>
<evidence type="ECO:0000313" key="9">
    <source>
        <dbReference type="Proteomes" id="UP001182556"/>
    </source>
</evidence>
<dbReference type="PANTHER" id="PTHR23244:SF456">
    <property type="entry name" value="MULTIPLE EPIDERMAL GROWTH FACTOR-LIKE DOMAINS PROTEIN 8"/>
    <property type="match status" value="1"/>
</dbReference>
<dbReference type="Proteomes" id="UP001182556">
    <property type="component" value="Unassembled WGS sequence"/>
</dbReference>
<comment type="caution">
    <text evidence="8">The sequence shown here is derived from an EMBL/GenBank/DDBJ whole genome shotgun (WGS) entry which is preliminary data.</text>
</comment>
<feature type="region of interest" description="Disordered" evidence="7">
    <location>
        <begin position="1"/>
        <end position="143"/>
    </location>
</feature>
<evidence type="ECO:0000256" key="6">
    <source>
        <dbReference type="SAM" id="Coils"/>
    </source>
</evidence>
<comment type="subcellular location">
    <subcellularLocation>
        <location evidence="1">Cytoplasm</location>
    </subcellularLocation>
</comment>
<keyword evidence="5 6" id="KW-0175">Coiled coil</keyword>
<feature type="compositionally biased region" description="Polar residues" evidence="7">
    <location>
        <begin position="602"/>
        <end position="616"/>
    </location>
</feature>
<feature type="region of interest" description="Disordered" evidence="7">
    <location>
        <begin position="447"/>
        <end position="626"/>
    </location>
</feature>
<dbReference type="InterPro" id="IPR006652">
    <property type="entry name" value="Kelch_1"/>
</dbReference>
<keyword evidence="4" id="KW-0677">Repeat</keyword>
<proteinExistence type="predicted"/>
<feature type="compositionally biased region" description="Polar residues" evidence="7">
    <location>
        <begin position="78"/>
        <end position="99"/>
    </location>
</feature>
<evidence type="ECO:0000256" key="3">
    <source>
        <dbReference type="ARBA" id="ARBA00022490"/>
    </source>
</evidence>
<feature type="region of interest" description="Disordered" evidence="7">
    <location>
        <begin position="1358"/>
        <end position="1381"/>
    </location>
</feature>
<dbReference type="InterPro" id="IPR015915">
    <property type="entry name" value="Kelch-typ_b-propeller"/>
</dbReference>
<dbReference type="Gene3D" id="2.120.10.80">
    <property type="entry name" value="Kelch-type beta propeller"/>
    <property type="match status" value="2"/>
</dbReference>
<dbReference type="InterPro" id="IPR011043">
    <property type="entry name" value="Gal_Oxase/kelch_b-propeller"/>
</dbReference>
<evidence type="ECO:0000256" key="2">
    <source>
        <dbReference type="ARBA" id="ARBA00022441"/>
    </source>
</evidence>
<feature type="compositionally biased region" description="Polar residues" evidence="7">
    <location>
        <begin position="1260"/>
        <end position="1273"/>
    </location>
</feature>
<dbReference type="EMBL" id="JAODAN010000003">
    <property type="protein sequence ID" value="KAK1925399.1"/>
    <property type="molecule type" value="Genomic_DNA"/>
</dbReference>
<dbReference type="FunFam" id="2.120.10.80:FF:000049">
    <property type="entry name" value="Cell polarity protein (Tea1)"/>
    <property type="match status" value="1"/>
</dbReference>
<feature type="compositionally biased region" description="Polar residues" evidence="7">
    <location>
        <begin position="106"/>
        <end position="116"/>
    </location>
</feature>
<feature type="region of interest" description="Disordered" evidence="7">
    <location>
        <begin position="871"/>
        <end position="894"/>
    </location>
</feature>
<feature type="region of interest" description="Disordered" evidence="7">
    <location>
        <begin position="1260"/>
        <end position="1290"/>
    </location>
</feature>
<feature type="region of interest" description="Disordered" evidence="7">
    <location>
        <begin position="1396"/>
        <end position="1436"/>
    </location>
</feature>
<evidence type="ECO:0000256" key="7">
    <source>
        <dbReference type="SAM" id="MobiDB-lite"/>
    </source>
</evidence>
<feature type="compositionally biased region" description="Polar residues" evidence="7">
    <location>
        <begin position="579"/>
        <end position="594"/>
    </location>
</feature>
<feature type="coiled-coil region" evidence="6">
    <location>
        <begin position="712"/>
        <end position="739"/>
    </location>
</feature>
<keyword evidence="2" id="KW-0880">Kelch repeat</keyword>
<keyword evidence="9" id="KW-1185">Reference proteome</keyword>
<dbReference type="Pfam" id="PF24681">
    <property type="entry name" value="Kelch_KLHDC2_KLHL20_DRC7"/>
    <property type="match status" value="1"/>
</dbReference>
<evidence type="ECO:0000256" key="1">
    <source>
        <dbReference type="ARBA" id="ARBA00004496"/>
    </source>
</evidence>
<dbReference type="PANTHER" id="PTHR23244">
    <property type="entry name" value="KELCH REPEAT DOMAIN"/>
    <property type="match status" value="1"/>
</dbReference>
<dbReference type="GO" id="GO:0061245">
    <property type="term" value="P:establishment or maintenance of bipolar cell polarity"/>
    <property type="evidence" value="ECO:0007669"/>
    <property type="project" value="TreeGrafter"/>
</dbReference>
<dbReference type="SUPFAM" id="SSF50965">
    <property type="entry name" value="Galactose oxidase, central domain"/>
    <property type="match status" value="1"/>
</dbReference>
<gene>
    <name evidence="8" type="ORF">DB88DRAFT_483796</name>
</gene>
<reference evidence="8" key="1">
    <citation type="submission" date="2023-02" db="EMBL/GenBank/DDBJ databases">
        <title>Identification and recombinant expression of a fungal hydrolase from Papiliotrema laurentii that hydrolyzes apple cutin and clears colloidal polyester polyurethane.</title>
        <authorList>
            <consortium name="DOE Joint Genome Institute"/>
            <person name="Roman V.A."/>
            <person name="Bojanowski C."/>
            <person name="Crable B.R."/>
            <person name="Wagner D.N."/>
            <person name="Hung C.S."/>
            <person name="Nadeau L.J."/>
            <person name="Schratz L."/>
            <person name="Haridas S."/>
            <person name="Pangilinan J."/>
            <person name="Lipzen A."/>
            <person name="Na H."/>
            <person name="Yan M."/>
            <person name="Ng V."/>
            <person name="Grigoriev I.V."/>
            <person name="Spatafora J.W."/>
            <person name="Barlow D."/>
            <person name="Biffinger J."/>
            <person name="Kelley-Loughnane N."/>
            <person name="Varaljay V.A."/>
            <person name="Crookes-Goodson W.J."/>
        </authorList>
    </citation>
    <scope>NUCLEOTIDE SEQUENCE</scope>
    <source>
        <strain evidence="8">5307AH</strain>
    </source>
</reference>
<feature type="compositionally biased region" description="Basic and acidic residues" evidence="7">
    <location>
        <begin position="557"/>
        <end position="567"/>
    </location>
</feature>
<keyword evidence="3" id="KW-0963">Cytoplasm</keyword>
<feature type="compositionally biased region" description="Polar residues" evidence="7">
    <location>
        <begin position="468"/>
        <end position="518"/>
    </location>
</feature>
<protein>
    <submittedName>
        <fullName evidence="8">Uncharacterized protein</fullName>
    </submittedName>
</protein>
<dbReference type="SMART" id="SM00612">
    <property type="entry name" value="Kelch"/>
    <property type="match status" value="3"/>
</dbReference>
<name>A0AAD9FSL3_PAPLA</name>
<feature type="compositionally biased region" description="Pro residues" evidence="7">
    <location>
        <begin position="134"/>
        <end position="143"/>
    </location>
</feature>
<dbReference type="GO" id="GO:0051285">
    <property type="term" value="C:cell cortex of cell tip"/>
    <property type="evidence" value="ECO:0007669"/>
    <property type="project" value="TreeGrafter"/>
</dbReference>
<evidence type="ECO:0000256" key="4">
    <source>
        <dbReference type="ARBA" id="ARBA00022737"/>
    </source>
</evidence>